<sequence length="59" mass="6076">MAATPAPAVSCVCTWMGISGKREYFCLIGSETSPVYEMAASTTPPAAPAASMPSSMFGR</sequence>
<accession>A0A4Z2J2Z8</accession>
<keyword evidence="2" id="KW-1185">Reference proteome</keyword>
<proteinExistence type="predicted"/>
<evidence type="ECO:0000313" key="1">
    <source>
        <dbReference type="EMBL" id="TNN83862.1"/>
    </source>
</evidence>
<dbReference type="Proteomes" id="UP000314294">
    <property type="component" value="Unassembled WGS sequence"/>
</dbReference>
<evidence type="ECO:0000313" key="2">
    <source>
        <dbReference type="Proteomes" id="UP000314294"/>
    </source>
</evidence>
<reference evidence="1 2" key="1">
    <citation type="submission" date="2019-03" db="EMBL/GenBank/DDBJ databases">
        <title>First draft genome of Liparis tanakae, snailfish: a comprehensive survey of snailfish specific genes.</title>
        <authorList>
            <person name="Kim W."/>
            <person name="Song I."/>
            <person name="Jeong J.-H."/>
            <person name="Kim D."/>
            <person name="Kim S."/>
            <person name="Ryu S."/>
            <person name="Song J.Y."/>
            <person name="Lee S.K."/>
        </authorList>
    </citation>
    <scope>NUCLEOTIDE SEQUENCE [LARGE SCALE GENOMIC DNA]</scope>
    <source>
        <tissue evidence="1">Muscle</tissue>
    </source>
</reference>
<organism evidence="1 2">
    <name type="scientific">Liparis tanakae</name>
    <name type="common">Tanaka's snailfish</name>
    <dbReference type="NCBI Taxonomy" id="230148"/>
    <lineage>
        <taxon>Eukaryota</taxon>
        <taxon>Metazoa</taxon>
        <taxon>Chordata</taxon>
        <taxon>Craniata</taxon>
        <taxon>Vertebrata</taxon>
        <taxon>Euteleostomi</taxon>
        <taxon>Actinopterygii</taxon>
        <taxon>Neopterygii</taxon>
        <taxon>Teleostei</taxon>
        <taxon>Neoteleostei</taxon>
        <taxon>Acanthomorphata</taxon>
        <taxon>Eupercaria</taxon>
        <taxon>Perciformes</taxon>
        <taxon>Cottioidei</taxon>
        <taxon>Cottales</taxon>
        <taxon>Liparidae</taxon>
        <taxon>Liparis</taxon>
    </lineage>
</organism>
<gene>
    <name evidence="1" type="ORF">EYF80_005733</name>
</gene>
<comment type="caution">
    <text evidence="1">The sequence shown here is derived from an EMBL/GenBank/DDBJ whole genome shotgun (WGS) entry which is preliminary data.</text>
</comment>
<name>A0A4Z2J2Z8_9TELE</name>
<dbReference type="AlphaFoldDB" id="A0A4Z2J2Z8"/>
<protein>
    <submittedName>
        <fullName evidence="1">Uncharacterized protein</fullName>
    </submittedName>
</protein>
<dbReference type="EMBL" id="SRLO01000030">
    <property type="protein sequence ID" value="TNN83862.1"/>
    <property type="molecule type" value="Genomic_DNA"/>
</dbReference>